<dbReference type="Proteomes" id="UP001589608">
    <property type="component" value="Unassembled WGS sequence"/>
</dbReference>
<gene>
    <name evidence="1" type="ORF">ACFFTR_08535</name>
</gene>
<comment type="caution">
    <text evidence="1">The sequence shown here is derived from an EMBL/GenBank/DDBJ whole genome shotgun (WGS) entry which is preliminary data.</text>
</comment>
<keyword evidence="2" id="KW-1185">Reference proteome</keyword>
<protein>
    <recommendedName>
        <fullName evidence="3">XRE family transcriptional regulator</fullName>
    </recommendedName>
</protein>
<name>A0ABV5M2R8_9ACTN</name>
<evidence type="ECO:0008006" key="3">
    <source>
        <dbReference type="Google" id="ProtNLM"/>
    </source>
</evidence>
<dbReference type="EMBL" id="JBHMCA010000019">
    <property type="protein sequence ID" value="MFB9443129.1"/>
    <property type="molecule type" value="Genomic_DNA"/>
</dbReference>
<dbReference type="RefSeq" id="WP_223099633.1">
    <property type="nucleotide sequence ID" value="NZ_CP061913.1"/>
</dbReference>
<sequence length="385" mass="40692">MTAGPPLPARLGPLDDLMARHFPLLPRTRPSCRPLPSRVAHVEHLVQQAAGQPPADALLRAAEAHNFAALIASDCGMPDLARTLCLRQYATIRANAPVSIVAAKLALQPLVNLGRLHTRDGDGDAAHRVFQTLFTTVRDRRHADLDALHFDARALVVDADHAELTQWLWAVVLADGSRALARAGRWREARDVAAAHHGIGERLLDGRQVAVIDAYTRGDPDAQAMLEASTTPTAWERAVASCLTAAWHLRTGHLTTDNVAAATDSYRQAVASDVDATFAVRLGLAIASLAADHPAPAAVIAHLEHTAISTGDAYIARDVLGAAHAASLTLGATHHLTTVVEHAGLDVGGMPEPLLTQLTNATDAAEHAIAAAVAVGDRPPRSSHN</sequence>
<organism evidence="1 2">
    <name type="scientific">Dactylosporangium vinaceum</name>
    <dbReference type="NCBI Taxonomy" id="53362"/>
    <lineage>
        <taxon>Bacteria</taxon>
        <taxon>Bacillati</taxon>
        <taxon>Actinomycetota</taxon>
        <taxon>Actinomycetes</taxon>
        <taxon>Micromonosporales</taxon>
        <taxon>Micromonosporaceae</taxon>
        <taxon>Dactylosporangium</taxon>
    </lineage>
</organism>
<evidence type="ECO:0000313" key="2">
    <source>
        <dbReference type="Proteomes" id="UP001589608"/>
    </source>
</evidence>
<proteinExistence type="predicted"/>
<reference evidence="1 2" key="1">
    <citation type="submission" date="2024-09" db="EMBL/GenBank/DDBJ databases">
        <authorList>
            <person name="Sun Q."/>
            <person name="Mori K."/>
        </authorList>
    </citation>
    <scope>NUCLEOTIDE SEQUENCE [LARGE SCALE GENOMIC DNA]</scope>
    <source>
        <strain evidence="1 2">JCM 3307</strain>
    </source>
</reference>
<accession>A0ABV5M2R8</accession>
<evidence type="ECO:0000313" key="1">
    <source>
        <dbReference type="EMBL" id="MFB9443129.1"/>
    </source>
</evidence>